<keyword evidence="3" id="KW-1185">Reference proteome</keyword>
<accession>A0A9P4M1S8</accession>
<dbReference type="OrthoDB" id="5404564at2759"/>
<dbReference type="EMBL" id="ML978136">
    <property type="protein sequence ID" value="KAF2093913.1"/>
    <property type="molecule type" value="Genomic_DNA"/>
</dbReference>
<feature type="region of interest" description="Disordered" evidence="1">
    <location>
        <begin position="637"/>
        <end position="656"/>
    </location>
</feature>
<reference evidence="2" key="1">
    <citation type="journal article" date="2020" name="Stud. Mycol.">
        <title>101 Dothideomycetes genomes: a test case for predicting lifestyles and emergence of pathogens.</title>
        <authorList>
            <person name="Haridas S."/>
            <person name="Albert R."/>
            <person name="Binder M."/>
            <person name="Bloem J."/>
            <person name="Labutti K."/>
            <person name="Salamov A."/>
            <person name="Andreopoulos B."/>
            <person name="Baker S."/>
            <person name="Barry K."/>
            <person name="Bills G."/>
            <person name="Bluhm B."/>
            <person name="Cannon C."/>
            <person name="Castanera R."/>
            <person name="Culley D."/>
            <person name="Daum C."/>
            <person name="Ezra D."/>
            <person name="Gonzalez J."/>
            <person name="Henrissat B."/>
            <person name="Kuo A."/>
            <person name="Liang C."/>
            <person name="Lipzen A."/>
            <person name="Lutzoni F."/>
            <person name="Magnuson J."/>
            <person name="Mondo S."/>
            <person name="Nolan M."/>
            <person name="Ohm R."/>
            <person name="Pangilinan J."/>
            <person name="Park H.-J."/>
            <person name="Ramirez L."/>
            <person name="Alfaro M."/>
            <person name="Sun H."/>
            <person name="Tritt A."/>
            <person name="Yoshinaga Y."/>
            <person name="Zwiers L.-H."/>
            <person name="Turgeon B."/>
            <person name="Goodwin S."/>
            <person name="Spatafora J."/>
            <person name="Crous P."/>
            <person name="Grigoriev I."/>
        </authorList>
    </citation>
    <scope>NUCLEOTIDE SEQUENCE</scope>
    <source>
        <strain evidence="2">CBS 133067</strain>
    </source>
</reference>
<dbReference type="Proteomes" id="UP000799772">
    <property type="component" value="Unassembled WGS sequence"/>
</dbReference>
<dbReference type="AlphaFoldDB" id="A0A9P4M1S8"/>
<protein>
    <recommendedName>
        <fullName evidence="4">Fungal N-terminal domain-containing protein</fullName>
    </recommendedName>
</protein>
<gene>
    <name evidence="2" type="ORF">NA57DRAFT_47393</name>
</gene>
<evidence type="ECO:0000256" key="1">
    <source>
        <dbReference type="SAM" id="MobiDB-lite"/>
    </source>
</evidence>
<evidence type="ECO:0000313" key="3">
    <source>
        <dbReference type="Proteomes" id="UP000799772"/>
    </source>
</evidence>
<name>A0A9P4M1S8_9PEZI</name>
<proteinExistence type="predicted"/>
<evidence type="ECO:0008006" key="4">
    <source>
        <dbReference type="Google" id="ProtNLM"/>
    </source>
</evidence>
<feature type="compositionally biased region" description="Polar residues" evidence="1">
    <location>
        <begin position="272"/>
        <end position="281"/>
    </location>
</feature>
<feature type="region of interest" description="Disordered" evidence="1">
    <location>
        <begin position="237"/>
        <end position="369"/>
    </location>
</feature>
<sequence length="698" mass="77875">MAGIPSIGDILMLSQIAWKIGRAFTAGRRGAPPEFLDIETEVNGLATSLKRLVEVLFNDDQDNGDVGTGEGLLAQADRRTRLGMATILMSCQRTLQDLDSLVTQYQDVKTFRTSGGATIKDKGWSEVVLRSYTTMMWTAEGGNIVDLRDMLHLHTSTVILTIQALQSKSLARLERTVNPMAARIDDIHNRHTGELSERMEELHRVILKIAGNQSPNIPPQRDGAESIISSMDLDGSLKSRVPSVNDVPSQPPPRHPAHNYSNSLRFPFPPQRSISDQQSPIDRQPIDHDLFSTPRDPAELPGSDPSDASSSQRLSTASSDVLGWDQPSIRQQPSRSVPGPFDKLSGTTDRRSDPTTRGSEYDSMSYDEEKEMNEKGIATRIQQEDFERSAFRNSAVLCDVRGTLVEYTQPVDPELYRLDQEIAEACTTCRICLVRKRDVLTDGAVRLSTSIWTFSDDRRIRMQQKLIDGMEIIPYASYFTPNKVSLPLPDSELIFWGTVHGGKGERTRKSSWINYVFEDAQGATHFQSLLFGRTLTHSFRTEKTLRIHEGMKGVLAYQEQLCAIELLRIWMDEVPDMHGRRGVLAMIHFSGQFRAGEGYLAFWLNSADAPVRIKDDGGRWVKVKGLRVAVEDSGVQDHDRMGSVDGEGKVGRRASDAKGGKWVTGARIEFRDEGQKMGFLEVVRSCQSARLALPDLAV</sequence>
<comment type="caution">
    <text evidence="2">The sequence shown here is derived from an EMBL/GenBank/DDBJ whole genome shotgun (WGS) entry which is preliminary data.</text>
</comment>
<feature type="compositionally biased region" description="Low complexity" evidence="1">
    <location>
        <begin position="306"/>
        <end position="320"/>
    </location>
</feature>
<evidence type="ECO:0000313" key="2">
    <source>
        <dbReference type="EMBL" id="KAF2093913.1"/>
    </source>
</evidence>
<organism evidence="2 3">
    <name type="scientific">Rhizodiscina lignyota</name>
    <dbReference type="NCBI Taxonomy" id="1504668"/>
    <lineage>
        <taxon>Eukaryota</taxon>
        <taxon>Fungi</taxon>
        <taxon>Dikarya</taxon>
        <taxon>Ascomycota</taxon>
        <taxon>Pezizomycotina</taxon>
        <taxon>Dothideomycetes</taxon>
        <taxon>Pleosporomycetidae</taxon>
        <taxon>Aulographales</taxon>
        <taxon>Rhizodiscinaceae</taxon>
        <taxon>Rhizodiscina</taxon>
    </lineage>
</organism>